<dbReference type="Proteomes" id="UP000183997">
    <property type="component" value="Unassembled WGS sequence"/>
</dbReference>
<keyword evidence="3" id="KW-1185">Reference proteome</keyword>
<proteinExistence type="predicted"/>
<evidence type="ECO:0000259" key="1">
    <source>
        <dbReference type="PROSITE" id="PS50943"/>
    </source>
</evidence>
<dbReference type="InterPro" id="IPR001387">
    <property type="entry name" value="Cro/C1-type_HTH"/>
</dbReference>
<evidence type="ECO:0000313" key="3">
    <source>
        <dbReference type="Proteomes" id="UP000183997"/>
    </source>
</evidence>
<dbReference type="SMART" id="SM00530">
    <property type="entry name" value="HTH_XRE"/>
    <property type="match status" value="1"/>
</dbReference>
<dbReference type="EMBL" id="FRAR01000024">
    <property type="protein sequence ID" value="SHK80341.1"/>
    <property type="molecule type" value="Genomic_DNA"/>
</dbReference>
<name>A0A1M6VG37_9FIRM</name>
<gene>
    <name evidence="2" type="ORF">SAMN02745123_03185</name>
</gene>
<feature type="domain" description="HTH cro/C1-type" evidence="1">
    <location>
        <begin position="8"/>
        <end position="63"/>
    </location>
</feature>
<dbReference type="GO" id="GO:0003677">
    <property type="term" value="F:DNA binding"/>
    <property type="evidence" value="ECO:0007669"/>
    <property type="project" value="InterPro"/>
</dbReference>
<organism evidence="2 3">
    <name type="scientific">Desulforamulus aeronauticus DSM 10349</name>
    <dbReference type="NCBI Taxonomy" id="1121421"/>
    <lineage>
        <taxon>Bacteria</taxon>
        <taxon>Bacillati</taxon>
        <taxon>Bacillota</taxon>
        <taxon>Clostridia</taxon>
        <taxon>Eubacteriales</taxon>
        <taxon>Peptococcaceae</taxon>
        <taxon>Desulforamulus</taxon>
    </lineage>
</organism>
<dbReference type="AlphaFoldDB" id="A0A1M6VG37"/>
<dbReference type="Pfam" id="PF01381">
    <property type="entry name" value="HTH_3"/>
    <property type="match status" value="1"/>
</dbReference>
<protein>
    <submittedName>
        <fullName evidence="2">Transcriptional regulator, contains XRE-family HTH domain</fullName>
    </submittedName>
</protein>
<dbReference type="InterPro" id="IPR010982">
    <property type="entry name" value="Lambda_DNA-bd_dom_sf"/>
</dbReference>
<dbReference type="CDD" id="cd00093">
    <property type="entry name" value="HTH_XRE"/>
    <property type="match status" value="1"/>
</dbReference>
<dbReference type="SUPFAM" id="SSF47413">
    <property type="entry name" value="lambda repressor-like DNA-binding domains"/>
    <property type="match status" value="1"/>
</dbReference>
<dbReference type="Gene3D" id="1.10.260.40">
    <property type="entry name" value="lambda repressor-like DNA-binding domains"/>
    <property type="match status" value="1"/>
</dbReference>
<reference evidence="3" key="1">
    <citation type="submission" date="2016-11" db="EMBL/GenBank/DDBJ databases">
        <authorList>
            <person name="Varghese N."/>
            <person name="Submissions S."/>
        </authorList>
    </citation>
    <scope>NUCLEOTIDE SEQUENCE [LARGE SCALE GENOMIC DNA]</scope>
    <source>
        <strain evidence="3">DSM 10349</strain>
    </source>
</reference>
<dbReference type="OrthoDB" id="9812960at2"/>
<dbReference type="STRING" id="1121421.SAMN02745123_03185"/>
<accession>A0A1M6VG37</accession>
<evidence type="ECO:0000313" key="2">
    <source>
        <dbReference type="EMBL" id="SHK80341.1"/>
    </source>
</evidence>
<sequence length="112" mass="12880">MSFLGKYITEQRMAKNLSMRKLADLAHISHTEIYRLENGERKNPSPMILKSISNALGINFDEIMQVAGYTNNFLPTAVTQISLPGIEDLDEKELEEVRSFIDFLRSKKKFNK</sequence>
<dbReference type="PROSITE" id="PS50943">
    <property type="entry name" value="HTH_CROC1"/>
    <property type="match status" value="1"/>
</dbReference>